<organism evidence="1">
    <name type="scientific">marine sediment metagenome</name>
    <dbReference type="NCBI Taxonomy" id="412755"/>
    <lineage>
        <taxon>unclassified sequences</taxon>
        <taxon>metagenomes</taxon>
        <taxon>ecological metagenomes</taxon>
    </lineage>
</organism>
<protein>
    <submittedName>
        <fullName evidence="1">Uncharacterized protein</fullName>
    </submittedName>
</protein>
<proteinExistence type="predicted"/>
<sequence length="92" mass="9770">MNQQAVQYMVDGIGVIRGADLDFGQGISSPCSVCDEMVDMSSPITVTITEADGSETSEEMSEANARVLIAQVGLPPLPVICNKHPEYDEPGL</sequence>
<name>A0A0F9PCR9_9ZZZZ</name>
<gene>
    <name evidence="1" type="ORF">LCGC14_0859340</name>
</gene>
<evidence type="ECO:0000313" key="1">
    <source>
        <dbReference type="EMBL" id="KKN27944.1"/>
    </source>
</evidence>
<dbReference type="EMBL" id="LAZR01002603">
    <property type="protein sequence ID" value="KKN27944.1"/>
    <property type="molecule type" value="Genomic_DNA"/>
</dbReference>
<reference evidence="1" key="1">
    <citation type="journal article" date="2015" name="Nature">
        <title>Complex archaea that bridge the gap between prokaryotes and eukaryotes.</title>
        <authorList>
            <person name="Spang A."/>
            <person name="Saw J.H."/>
            <person name="Jorgensen S.L."/>
            <person name="Zaremba-Niedzwiedzka K."/>
            <person name="Martijn J."/>
            <person name="Lind A.E."/>
            <person name="van Eijk R."/>
            <person name="Schleper C."/>
            <person name="Guy L."/>
            <person name="Ettema T.J."/>
        </authorList>
    </citation>
    <scope>NUCLEOTIDE SEQUENCE</scope>
</reference>
<accession>A0A0F9PCR9</accession>
<dbReference type="AlphaFoldDB" id="A0A0F9PCR9"/>
<comment type="caution">
    <text evidence="1">The sequence shown here is derived from an EMBL/GenBank/DDBJ whole genome shotgun (WGS) entry which is preliminary data.</text>
</comment>